<organism evidence="5 6">
    <name type="scientific">Actinophytocola gossypii</name>
    <dbReference type="NCBI Taxonomy" id="2812003"/>
    <lineage>
        <taxon>Bacteria</taxon>
        <taxon>Bacillati</taxon>
        <taxon>Actinomycetota</taxon>
        <taxon>Actinomycetes</taxon>
        <taxon>Pseudonocardiales</taxon>
        <taxon>Pseudonocardiaceae</taxon>
    </lineage>
</organism>
<comment type="caution">
    <text evidence="5">The sequence shown here is derived from an EMBL/GenBank/DDBJ whole genome shotgun (WGS) entry which is preliminary data.</text>
</comment>
<keyword evidence="1 2" id="KW-0238">DNA-binding</keyword>
<dbReference type="InterPro" id="IPR001647">
    <property type="entry name" value="HTH_TetR"/>
</dbReference>
<dbReference type="PANTHER" id="PTHR30055:SF146">
    <property type="entry name" value="HTH-TYPE TRANSCRIPTIONAL DUAL REGULATOR CECR"/>
    <property type="match status" value="1"/>
</dbReference>
<gene>
    <name evidence="5" type="ORF">JT362_33190</name>
</gene>
<evidence type="ECO:0000256" key="3">
    <source>
        <dbReference type="SAM" id="MobiDB-lite"/>
    </source>
</evidence>
<proteinExistence type="predicted"/>
<dbReference type="Pfam" id="PF00440">
    <property type="entry name" value="TetR_N"/>
    <property type="match status" value="1"/>
</dbReference>
<sequence length="105" mass="11689">MVLDRTVLSTGQSSTMRRMDETDRSARKRQAILDSARSVFLQKGYAGTSMDEVAAQATVSKQTVYKHFADKRRLFEAITTGDISATESLTHDMLASLSMTDDLEH</sequence>
<name>A0ABT2JJC3_9PSEU</name>
<protein>
    <submittedName>
        <fullName evidence="5">Helix-turn-helix transcriptional regulator</fullName>
    </submittedName>
</protein>
<dbReference type="PANTHER" id="PTHR30055">
    <property type="entry name" value="HTH-TYPE TRANSCRIPTIONAL REGULATOR RUTR"/>
    <property type="match status" value="1"/>
</dbReference>
<evidence type="ECO:0000256" key="1">
    <source>
        <dbReference type="ARBA" id="ARBA00023125"/>
    </source>
</evidence>
<dbReference type="EMBL" id="JAFFZE010000030">
    <property type="protein sequence ID" value="MCT2587976.1"/>
    <property type="molecule type" value="Genomic_DNA"/>
</dbReference>
<dbReference type="Gene3D" id="1.10.357.10">
    <property type="entry name" value="Tetracycline Repressor, domain 2"/>
    <property type="match status" value="1"/>
</dbReference>
<dbReference type="Proteomes" id="UP001156441">
    <property type="component" value="Unassembled WGS sequence"/>
</dbReference>
<keyword evidence="6" id="KW-1185">Reference proteome</keyword>
<evidence type="ECO:0000313" key="5">
    <source>
        <dbReference type="EMBL" id="MCT2587976.1"/>
    </source>
</evidence>
<evidence type="ECO:0000313" key="6">
    <source>
        <dbReference type="Proteomes" id="UP001156441"/>
    </source>
</evidence>
<evidence type="ECO:0000256" key="2">
    <source>
        <dbReference type="PROSITE-ProRule" id="PRU00335"/>
    </source>
</evidence>
<dbReference type="PROSITE" id="PS50977">
    <property type="entry name" value="HTH_TETR_2"/>
    <property type="match status" value="1"/>
</dbReference>
<feature type="domain" description="HTH tetR-type" evidence="4">
    <location>
        <begin position="26"/>
        <end position="86"/>
    </location>
</feature>
<reference evidence="5 6" key="1">
    <citation type="submission" date="2021-02" db="EMBL/GenBank/DDBJ databases">
        <title>Actinophytocola xerophila sp. nov., isolated from soil of cotton cropping field.</title>
        <authorList>
            <person name="Huang R."/>
            <person name="Chen X."/>
            <person name="Ge X."/>
            <person name="Liu W."/>
        </authorList>
    </citation>
    <scope>NUCLEOTIDE SEQUENCE [LARGE SCALE GENOMIC DNA]</scope>
    <source>
        <strain evidence="5 6">S1-96</strain>
    </source>
</reference>
<evidence type="ECO:0000259" key="4">
    <source>
        <dbReference type="PROSITE" id="PS50977"/>
    </source>
</evidence>
<dbReference type="SUPFAM" id="SSF46689">
    <property type="entry name" value="Homeodomain-like"/>
    <property type="match status" value="1"/>
</dbReference>
<accession>A0ABT2JJC3</accession>
<dbReference type="InterPro" id="IPR009057">
    <property type="entry name" value="Homeodomain-like_sf"/>
</dbReference>
<dbReference type="PRINTS" id="PR00455">
    <property type="entry name" value="HTHTETR"/>
</dbReference>
<feature type="compositionally biased region" description="Polar residues" evidence="3">
    <location>
        <begin position="7"/>
        <end position="16"/>
    </location>
</feature>
<feature type="DNA-binding region" description="H-T-H motif" evidence="2">
    <location>
        <begin position="49"/>
        <end position="68"/>
    </location>
</feature>
<dbReference type="InterPro" id="IPR050109">
    <property type="entry name" value="HTH-type_TetR-like_transc_reg"/>
</dbReference>
<feature type="non-terminal residue" evidence="5">
    <location>
        <position position="105"/>
    </location>
</feature>
<feature type="region of interest" description="Disordered" evidence="3">
    <location>
        <begin position="1"/>
        <end position="24"/>
    </location>
</feature>